<proteinExistence type="predicted"/>
<dbReference type="EMBL" id="KZ293419">
    <property type="protein sequence ID" value="PBK74513.1"/>
    <property type="molecule type" value="Genomic_DNA"/>
</dbReference>
<name>A0A2H3CEF2_9AGAR</name>
<accession>A0A2H3CEF2</accession>
<dbReference type="AlphaFoldDB" id="A0A2H3CEF2"/>
<organism evidence="1 2">
    <name type="scientific">Armillaria solidipes</name>
    <dbReference type="NCBI Taxonomy" id="1076256"/>
    <lineage>
        <taxon>Eukaryota</taxon>
        <taxon>Fungi</taxon>
        <taxon>Dikarya</taxon>
        <taxon>Basidiomycota</taxon>
        <taxon>Agaricomycotina</taxon>
        <taxon>Agaricomycetes</taxon>
        <taxon>Agaricomycetidae</taxon>
        <taxon>Agaricales</taxon>
        <taxon>Marasmiineae</taxon>
        <taxon>Physalacriaceae</taxon>
        <taxon>Armillaria</taxon>
    </lineage>
</organism>
<gene>
    <name evidence="1" type="ORF">ARMSODRAFT_593929</name>
</gene>
<dbReference type="Proteomes" id="UP000218334">
    <property type="component" value="Unassembled WGS sequence"/>
</dbReference>
<reference evidence="2" key="1">
    <citation type="journal article" date="2017" name="Nat. Ecol. Evol.">
        <title>Genome expansion and lineage-specific genetic innovations in the forest pathogenic fungi Armillaria.</title>
        <authorList>
            <person name="Sipos G."/>
            <person name="Prasanna A.N."/>
            <person name="Walter M.C."/>
            <person name="O'Connor E."/>
            <person name="Balint B."/>
            <person name="Krizsan K."/>
            <person name="Kiss B."/>
            <person name="Hess J."/>
            <person name="Varga T."/>
            <person name="Slot J."/>
            <person name="Riley R."/>
            <person name="Boka B."/>
            <person name="Rigling D."/>
            <person name="Barry K."/>
            <person name="Lee J."/>
            <person name="Mihaltcheva S."/>
            <person name="LaButti K."/>
            <person name="Lipzen A."/>
            <person name="Waldron R."/>
            <person name="Moloney N.M."/>
            <person name="Sperisen C."/>
            <person name="Kredics L."/>
            <person name="Vagvoelgyi C."/>
            <person name="Patrignani A."/>
            <person name="Fitzpatrick D."/>
            <person name="Nagy I."/>
            <person name="Doyle S."/>
            <person name="Anderson J.B."/>
            <person name="Grigoriev I.V."/>
            <person name="Gueldener U."/>
            <person name="Muensterkoetter M."/>
            <person name="Nagy L.G."/>
        </authorList>
    </citation>
    <scope>NUCLEOTIDE SEQUENCE [LARGE SCALE GENOMIC DNA]</scope>
    <source>
        <strain evidence="2">28-4</strain>
    </source>
</reference>
<sequence>MIQYAEGQRRSTPGIGRDRLSAFWSSCFLWSFLFCDSQLGQAGTTVAAAGIGIVFLYPKTGCDISNTWIKTLILGPPDSTVSAFYNAVYCLSSTSVPGAISDISFECDP</sequence>
<protein>
    <submittedName>
        <fullName evidence="1">Uncharacterized protein</fullName>
    </submittedName>
</protein>
<evidence type="ECO:0000313" key="2">
    <source>
        <dbReference type="Proteomes" id="UP000218334"/>
    </source>
</evidence>
<keyword evidence="2" id="KW-1185">Reference proteome</keyword>
<evidence type="ECO:0000313" key="1">
    <source>
        <dbReference type="EMBL" id="PBK74513.1"/>
    </source>
</evidence>